<keyword evidence="3" id="KW-0804">Transcription</keyword>
<sequence>MRSAVRLAAGDGFHLDAVTCVDDHRGWSAAELGSGHRLVLVRRGLFRRKADGRAAVIDPTMAYLGVPGEEEHFAHPAGGDVCTSVSLTPELWRTLAGEGPPGRPTLYVDARLDLAHRKVLAAVRGGDTAFELAESLLSLIGAALAQLGPRPAAASSGSGAMLRPGASTAEASVPRTTAPAFAPDSPEAPALGTGATEATTSAPPAPRPGGGEAAASAAPASRPGGGEAAASAAPAPRPGGADVMPVPWPGGGDPDAAGASAVRLSVTEAIADVMPVPWPGGGDPDAAGASAVRLSVTEAIAGVMPGPRSGGADIDVVGASASRTVGAGAGGVGAATRGRGVGEVDAIERRPSPVGRSRGGGVRSGAAITDAAREAIAADHPAAGGLMSLAELLAVSPYQLSRAFTRELGVSLTHYRNRVRVGRALDRLENGEPSLAGLAADLGFADQAHLTRTIRHHVGHTPTALRRLLAPRTP</sequence>
<evidence type="ECO:0000256" key="4">
    <source>
        <dbReference type="SAM" id="MobiDB-lite"/>
    </source>
</evidence>
<feature type="compositionally biased region" description="Low complexity" evidence="4">
    <location>
        <begin position="213"/>
        <end position="245"/>
    </location>
</feature>
<feature type="region of interest" description="Disordered" evidence="4">
    <location>
        <begin position="149"/>
        <end position="258"/>
    </location>
</feature>
<feature type="compositionally biased region" description="Low complexity" evidence="4">
    <location>
        <begin position="187"/>
        <end position="202"/>
    </location>
</feature>
<keyword evidence="7" id="KW-1185">Reference proteome</keyword>
<evidence type="ECO:0000313" key="6">
    <source>
        <dbReference type="EMBL" id="MBB5780888.1"/>
    </source>
</evidence>
<dbReference type="GO" id="GO:0043565">
    <property type="term" value="F:sequence-specific DNA binding"/>
    <property type="evidence" value="ECO:0007669"/>
    <property type="project" value="InterPro"/>
</dbReference>
<organism evidence="6 7">
    <name type="scientific">Nonomuraea jabiensis</name>
    <dbReference type="NCBI Taxonomy" id="882448"/>
    <lineage>
        <taxon>Bacteria</taxon>
        <taxon>Bacillati</taxon>
        <taxon>Actinomycetota</taxon>
        <taxon>Actinomycetes</taxon>
        <taxon>Streptosporangiales</taxon>
        <taxon>Streptosporangiaceae</taxon>
        <taxon>Nonomuraea</taxon>
    </lineage>
</organism>
<evidence type="ECO:0000313" key="7">
    <source>
        <dbReference type="Proteomes" id="UP000579153"/>
    </source>
</evidence>
<reference evidence="6 7" key="1">
    <citation type="submission" date="2020-08" db="EMBL/GenBank/DDBJ databases">
        <title>Sequencing the genomes of 1000 actinobacteria strains.</title>
        <authorList>
            <person name="Klenk H.-P."/>
        </authorList>
    </citation>
    <scope>NUCLEOTIDE SEQUENCE [LARGE SCALE GENOMIC DNA]</scope>
    <source>
        <strain evidence="6 7">DSM 45507</strain>
    </source>
</reference>
<evidence type="ECO:0000256" key="2">
    <source>
        <dbReference type="ARBA" id="ARBA00023125"/>
    </source>
</evidence>
<dbReference type="GO" id="GO:0003700">
    <property type="term" value="F:DNA-binding transcription factor activity"/>
    <property type="evidence" value="ECO:0007669"/>
    <property type="project" value="InterPro"/>
</dbReference>
<dbReference type="RefSeq" id="WP_313045905.1">
    <property type="nucleotide sequence ID" value="NZ_JACHMB010000001.1"/>
</dbReference>
<comment type="caution">
    <text evidence="6">The sequence shown here is derived from an EMBL/GenBank/DDBJ whole genome shotgun (WGS) entry which is preliminary data.</text>
</comment>
<evidence type="ECO:0000256" key="1">
    <source>
        <dbReference type="ARBA" id="ARBA00023015"/>
    </source>
</evidence>
<dbReference type="SMART" id="SM00342">
    <property type="entry name" value="HTH_ARAC"/>
    <property type="match status" value="1"/>
</dbReference>
<feature type="region of interest" description="Disordered" evidence="4">
    <location>
        <begin position="342"/>
        <end position="363"/>
    </location>
</feature>
<name>A0A7W9GBU0_9ACTN</name>
<proteinExistence type="predicted"/>
<evidence type="ECO:0000256" key="3">
    <source>
        <dbReference type="ARBA" id="ARBA00023163"/>
    </source>
</evidence>
<dbReference type="PANTHER" id="PTHR46796:SF2">
    <property type="entry name" value="TRANSCRIPTIONAL REGULATORY PROTEIN"/>
    <property type="match status" value="1"/>
</dbReference>
<dbReference type="PROSITE" id="PS00041">
    <property type="entry name" value="HTH_ARAC_FAMILY_1"/>
    <property type="match status" value="1"/>
</dbReference>
<dbReference type="SUPFAM" id="SSF46689">
    <property type="entry name" value="Homeodomain-like"/>
    <property type="match status" value="1"/>
</dbReference>
<feature type="compositionally biased region" description="Basic and acidic residues" evidence="4">
    <location>
        <begin position="342"/>
        <end position="351"/>
    </location>
</feature>
<dbReference type="InterPro" id="IPR018060">
    <property type="entry name" value="HTH_AraC"/>
</dbReference>
<gene>
    <name evidence="6" type="ORF">HD596_007644</name>
</gene>
<keyword evidence="1" id="KW-0805">Transcription regulation</keyword>
<accession>A0A7W9GBU0</accession>
<dbReference type="AlphaFoldDB" id="A0A7W9GBU0"/>
<protein>
    <submittedName>
        <fullName evidence="6">AraC-like DNA-binding protein</fullName>
    </submittedName>
</protein>
<dbReference type="InterPro" id="IPR050204">
    <property type="entry name" value="AraC_XylS_family_regulators"/>
</dbReference>
<dbReference type="Pfam" id="PF12833">
    <property type="entry name" value="HTH_18"/>
    <property type="match status" value="1"/>
</dbReference>
<evidence type="ECO:0000259" key="5">
    <source>
        <dbReference type="PROSITE" id="PS01124"/>
    </source>
</evidence>
<feature type="domain" description="HTH araC/xylS-type" evidence="5">
    <location>
        <begin position="370"/>
        <end position="468"/>
    </location>
</feature>
<keyword evidence="2 6" id="KW-0238">DNA-binding</keyword>
<dbReference type="PANTHER" id="PTHR46796">
    <property type="entry name" value="HTH-TYPE TRANSCRIPTIONAL ACTIVATOR RHAS-RELATED"/>
    <property type="match status" value="1"/>
</dbReference>
<dbReference type="InterPro" id="IPR018062">
    <property type="entry name" value="HTH_AraC-typ_CS"/>
</dbReference>
<dbReference type="Gene3D" id="1.10.10.60">
    <property type="entry name" value="Homeodomain-like"/>
    <property type="match status" value="1"/>
</dbReference>
<dbReference type="InterPro" id="IPR009057">
    <property type="entry name" value="Homeodomain-like_sf"/>
</dbReference>
<dbReference type="PROSITE" id="PS01124">
    <property type="entry name" value="HTH_ARAC_FAMILY_2"/>
    <property type="match status" value="1"/>
</dbReference>
<dbReference type="EMBL" id="JACHMB010000001">
    <property type="protein sequence ID" value="MBB5780888.1"/>
    <property type="molecule type" value="Genomic_DNA"/>
</dbReference>
<dbReference type="Proteomes" id="UP000579153">
    <property type="component" value="Unassembled WGS sequence"/>
</dbReference>